<reference evidence="3 4" key="1">
    <citation type="submission" date="2015-12" db="EMBL/GenBank/DDBJ databases">
        <title>The genome of Folsomia candida.</title>
        <authorList>
            <person name="Faddeeva A."/>
            <person name="Derks M.F."/>
            <person name="Anvar Y."/>
            <person name="Smit S."/>
            <person name="Van Straalen N."/>
            <person name="Roelofs D."/>
        </authorList>
    </citation>
    <scope>NUCLEOTIDE SEQUENCE [LARGE SCALE GENOMIC DNA]</scope>
    <source>
        <strain evidence="3 4">VU population</strain>
        <tissue evidence="3">Whole body</tissue>
    </source>
</reference>
<dbReference type="GO" id="GO:0005886">
    <property type="term" value="C:plasma membrane"/>
    <property type="evidence" value="ECO:0007669"/>
    <property type="project" value="TreeGrafter"/>
</dbReference>
<comment type="caution">
    <text evidence="3">The sequence shown here is derived from an EMBL/GenBank/DDBJ whole genome shotgun (WGS) entry which is preliminary data.</text>
</comment>
<dbReference type="GO" id="GO:0008374">
    <property type="term" value="F:O-acyltransferase activity"/>
    <property type="evidence" value="ECO:0007669"/>
    <property type="project" value="InterPro"/>
</dbReference>
<organism evidence="3 4">
    <name type="scientific">Folsomia candida</name>
    <name type="common">Springtail</name>
    <dbReference type="NCBI Taxonomy" id="158441"/>
    <lineage>
        <taxon>Eukaryota</taxon>
        <taxon>Metazoa</taxon>
        <taxon>Ecdysozoa</taxon>
        <taxon>Arthropoda</taxon>
        <taxon>Hexapoda</taxon>
        <taxon>Collembola</taxon>
        <taxon>Entomobryomorpha</taxon>
        <taxon>Isotomoidea</taxon>
        <taxon>Isotomidae</taxon>
        <taxon>Proisotominae</taxon>
        <taxon>Folsomia</taxon>
    </lineage>
</organism>
<dbReference type="PANTHER" id="PTHR31650:SF1">
    <property type="entry name" value="WAX ESTER SYNTHASE_DIACYLGLYCEROL ACYLTRANSFERASE 4-RELATED"/>
    <property type="match status" value="1"/>
</dbReference>
<keyword evidence="1" id="KW-0812">Transmembrane</keyword>
<dbReference type="AlphaFoldDB" id="A0A226DZ83"/>
<feature type="transmembrane region" description="Helical" evidence="1">
    <location>
        <begin position="6"/>
        <end position="34"/>
    </location>
</feature>
<accession>A0A226DZ83</accession>
<dbReference type="PANTHER" id="PTHR31650">
    <property type="entry name" value="O-ACYLTRANSFERASE (WSD1-LIKE) FAMILY PROTEIN"/>
    <property type="match status" value="1"/>
</dbReference>
<keyword evidence="3" id="KW-0808">Transferase</keyword>
<dbReference type="Proteomes" id="UP000198287">
    <property type="component" value="Unassembled WGS sequence"/>
</dbReference>
<evidence type="ECO:0000313" key="4">
    <source>
        <dbReference type="Proteomes" id="UP000198287"/>
    </source>
</evidence>
<protein>
    <submittedName>
        <fullName evidence="3">O-acyltransferase WSD</fullName>
    </submittedName>
</protein>
<dbReference type="InterPro" id="IPR009721">
    <property type="entry name" value="O-acyltransferase_WSD1_C"/>
</dbReference>
<feature type="domain" description="O-acyltransferase WSD1 C-terminal" evidence="2">
    <location>
        <begin position="348"/>
        <end position="491"/>
    </location>
</feature>
<keyword evidence="4" id="KW-1185">Reference proteome</keyword>
<dbReference type="OMA" id="TIVICAF"/>
<dbReference type="Pfam" id="PF06974">
    <property type="entry name" value="WS_DGAT_C"/>
    <property type="match status" value="1"/>
</dbReference>
<evidence type="ECO:0000259" key="2">
    <source>
        <dbReference type="Pfam" id="PF06974"/>
    </source>
</evidence>
<keyword evidence="3" id="KW-0012">Acyltransferase</keyword>
<dbReference type="InterPro" id="IPR045034">
    <property type="entry name" value="O-acyltransferase_WSD1-like"/>
</dbReference>
<keyword evidence="1" id="KW-1133">Transmembrane helix</keyword>
<dbReference type="GO" id="GO:0019432">
    <property type="term" value="P:triglyceride biosynthetic process"/>
    <property type="evidence" value="ECO:0007669"/>
    <property type="project" value="TreeGrafter"/>
</dbReference>
<dbReference type="OrthoDB" id="66881at2759"/>
<name>A0A226DZ83_FOLCA</name>
<gene>
    <name evidence="3" type="ORF">Fcan01_14863</name>
</gene>
<evidence type="ECO:0000256" key="1">
    <source>
        <dbReference type="SAM" id="Phobius"/>
    </source>
</evidence>
<dbReference type="EMBL" id="LNIX01000009">
    <property type="protein sequence ID" value="OXA50037.1"/>
    <property type="molecule type" value="Genomic_DNA"/>
</dbReference>
<keyword evidence="1" id="KW-0472">Membrane</keyword>
<proteinExistence type="predicted"/>
<sequence length="497" mass="55704">MLPLKILITVVNILIMVFVIVPVLSITFIPLAIYRWFISILAKIIRPDFISIVSSRDSVFANDTVCTNPNSTIVICAFFEGDANLETFQRRMFQQLFGGNVTQSSQHKCARLMQYFENWGGFVFRKWEENFDIMNHVREWTNNNREIVTPQDLYHLRRKLLTEPYQPRRSYWETILVRNYQEAENKPMGSVMIGKFHHGVLDGFSIIKTIWLSCSNITDVVGAVPHAISKPLTPFQNVAVFTKLFAQFPSTTINQMPKMDPANIFHPDHPQTKGNLLGKRHPVNAVMSVKIVKDAAKRSGTLFTAVVMAGLTGGIRNYLMSKKLDVPQSIDATIPLPWPGHHILKLKNHFTFATFELATGISDNERRLQDLNDQFVRLKQSSVPAYNYVITFLAGMLPNPAMSFVLEGAPTSILLSTIPGPNRPLDIFDHPLTQSPTFEGGYGKGPVGMGVAFLSCGESLSITVSPDEGVIPSLEDAKKLLECIISEIQLIHDSSVV</sequence>
<evidence type="ECO:0000313" key="3">
    <source>
        <dbReference type="EMBL" id="OXA50037.1"/>
    </source>
</evidence>